<reference evidence="1" key="1">
    <citation type="submission" date="2007-07" db="EMBL/GenBank/DDBJ databases">
        <title>PCAP assembly of the Caenorhabditis remanei genome.</title>
        <authorList>
            <consortium name="The Caenorhabditis remanei Sequencing Consortium"/>
            <person name="Wilson R.K."/>
        </authorList>
    </citation>
    <scope>NUCLEOTIDE SEQUENCE [LARGE SCALE GENOMIC DNA]</scope>
    <source>
        <strain evidence="1">PB4641</strain>
    </source>
</reference>
<sequence>MKQKAKIKPQKVVRKNVKAGFLKILFSEFYSPTAVAKIKYDRPDYGMDREIIEFMCKVVKKCGRLDREPFDFEVFKLSLLYSLTPDIRGLVGKVEIPDHDPSHRLELTKLEKIRDEFHYFQTKPKPVLEPHISKLIDFIFAKIEPTYKYCEIVEYKKSTVDCGIEGVIRQLCDAVPKKDQETGDRPGGSDHVVVVRPLPWPERGYVASNLVYETFPELQELFESKDGKDFYRLFMLYIGKLWPKMQTTILDHVNAFAIRYFRWIVEMMSFPQNLPPDIRWKYSPMGTVYDTMEPPITPDPSNKLLLRLFHYQRNGKPKSKFVFIHEVRVILKKLKMLGVEFAKGGEPLPPAEEDEDSPVVHEIAEFTSAGHLMRMLQKFVPQIYDYVETVTAFMHQLTMVDDKILPIVSPYNSHCIPDVKGMERIMDILVQEVQIGRRIPLNFRCLEVLIRKMDQHFTGRAPFKTMVDRKVINELMRDATGLMEKYNGKVNHLHIKLGQLTPKSTYSEQRDAFLEYYPQFQPLIPRYYAIEVSTPEDYPRFTRPGEPELELIVPLIWKFH</sequence>
<dbReference type="GeneID" id="9804596"/>
<dbReference type="Proteomes" id="UP000008281">
    <property type="component" value="Unassembled WGS sequence"/>
</dbReference>
<gene>
    <name evidence="1" type="ORF">CRE_09670</name>
</gene>
<evidence type="ECO:0000313" key="1">
    <source>
        <dbReference type="EMBL" id="EFP11387.1"/>
    </source>
</evidence>
<protein>
    <submittedName>
        <fullName evidence="1">Uncharacterized protein</fullName>
    </submittedName>
</protein>
<dbReference type="FunCoup" id="E3MWX8">
    <property type="interactions" value="471"/>
</dbReference>
<dbReference type="HOGENOM" id="CLU_486844_0_0_1"/>
<dbReference type="InParanoid" id="E3MWX8"/>
<name>E3MWX8_CAERE</name>
<dbReference type="RefSeq" id="XP_003099295.2">
    <property type="nucleotide sequence ID" value="XM_003099247.2"/>
</dbReference>
<dbReference type="EMBL" id="DS268489">
    <property type="protein sequence ID" value="EFP11387.1"/>
    <property type="molecule type" value="Genomic_DNA"/>
</dbReference>
<organism evidence="2">
    <name type="scientific">Caenorhabditis remanei</name>
    <name type="common">Caenorhabditis vulgaris</name>
    <dbReference type="NCBI Taxonomy" id="31234"/>
    <lineage>
        <taxon>Eukaryota</taxon>
        <taxon>Metazoa</taxon>
        <taxon>Ecdysozoa</taxon>
        <taxon>Nematoda</taxon>
        <taxon>Chromadorea</taxon>
        <taxon>Rhabditida</taxon>
        <taxon>Rhabditina</taxon>
        <taxon>Rhabditomorpha</taxon>
        <taxon>Rhabditoidea</taxon>
        <taxon>Rhabditidae</taxon>
        <taxon>Peloderinae</taxon>
        <taxon>Caenorhabditis</taxon>
    </lineage>
</organism>
<proteinExistence type="predicted"/>
<keyword evidence="2" id="KW-1185">Reference proteome</keyword>
<dbReference type="CTD" id="9804596"/>
<dbReference type="KEGG" id="crq:GCK72_000430"/>
<dbReference type="OrthoDB" id="5865637at2759"/>
<evidence type="ECO:0000313" key="2">
    <source>
        <dbReference type="Proteomes" id="UP000008281"/>
    </source>
</evidence>
<accession>E3MWX8</accession>
<dbReference type="eggNOG" id="ENOG502QUX8">
    <property type="taxonomic scope" value="Eukaryota"/>
</dbReference>
<dbReference type="AlphaFoldDB" id="E3MWX8"/>